<dbReference type="CDD" id="cd04301">
    <property type="entry name" value="NAT_SF"/>
    <property type="match status" value="1"/>
</dbReference>
<dbReference type="InterPro" id="IPR000182">
    <property type="entry name" value="GNAT_dom"/>
</dbReference>
<dbReference type="SUPFAM" id="SSF55729">
    <property type="entry name" value="Acyl-CoA N-acyltransferases (Nat)"/>
    <property type="match status" value="1"/>
</dbReference>
<dbReference type="EC" id="2.3.1.-" evidence="3"/>
<evidence type="ECO:0000313" key="3">
    <source>
        <dbReference type="EMBL" id="UUI71650.1"/>
    </source>
</evidence>
<dbReference type="Gene3D" id="3.40.630.30">
    <property type="match status" value="1"/>
</dbReference>
<dbReference type="RefSeq" id="WP_227576685.1">
    <property type="nucleotide sequence ID" value="NZ_CP101987.1"/>
</dbReference>
<evidence type="ECO:0000256" key="1">
    <source>
        <dbReference type="SAM" id="MobiDB-lite"/>
    </source>
</evidence>
<dbReference type="InterPro" id="IPR052523">
    <property type="entry name" value="Trichothecene_AcTrans"/>
</dbReference>
<dbReference type="GO" id="GO:0016746">
    <property type="term" value="F:acyltransferase activity"/>
    <property type="evidence" value="ECO:0007669"/>
    <property type="project" value="UniProtKB-KW"/>
</dbReference>
<evidence type="ECO:0000313" key="4">
    <source>
        <dbReference type="Proteomes" id="UP001316384"/>
    </source>
</evidence>
<dbReference type="Proteomes" id="UP001316384">
    <property type="component" value="Chromosome"/>
</dbReference>
<dbReference type="PROSITE" id="PS51186">
    <property type="entry name" value="GNAT"/>
    <property type="match status" value="1"/>
</dbReference>
<organism evidence="3 4">
    <name type="scientific">Cellulomonas xiejunii</name>
    <dbReference type="NCBI Taxonomy" id="2968083"/>
    <lineage>
        <taxon>Bacteria</taxon>
        <taxon>Bacillati</taxon>
        <taxon>Actinomycetota</taxon>
        <taxon>Actinomycetes</taxon>
        <taxon>Micrococcales</taxon>
        <taxon>Cellulomonadaceae</taxon>
        <taxon>Cellulomonas</taxon>
    </lineage>
</organism>
<dbReference type="PANTHER" id="PTHR42791">
    <property type="entry name" value="GNAT FAMILY ACETYLTRANSFERASE"/>
    <property type="match status" value="1"/>
</dbReference>
<gene>
    <name evidence="3" type="ORF">NP048_17970</name>
</gene>
<feature type="domain" description="N-acetyltransferase" evidence="2">
    <location>
        <begin position="31"/>
        <end position="217"/>
    </location>
</feature>
<name>A0ABY5KRD6_9CELL</name>
<sequence length="220" mass="24603">MDAGGRPEQTARVDPPDSLGWLDPRDRRQAASVLAAALADDPGYTHLFPVDARRRRELHEVYRMTLADGLRHGRVLATKLGDEVTGVLAIYPPRTYPMTVRRWLRQTGRVARIAAHTREHSPGIIRFGDLTSRGVPTDSWYVEAFGVRPDLQRAGRGSVLLRRFLADLDAMGARSYLETTNPTNVGYYQRRGYTDAHPVVPLAPRGPLIYPMSRPARPLA</sequence>
<reference evidence="3 4" key="1">
    <citation type="submission" date="2022-07" db="EMBL/GenBank/DDBJ databases">
        <title>Novel species in genus cellulomonas.</title>
        <authorList>
            <person name="Ye L."/>
        </authorList>
    </citation>
    <scope>NUCLEOTIDE SEQUENCE [LARGE SCALE GENOMIC DNA]</scope>
    <source>
        <strain evidence="4">zg-B89</strain>
    </source>
</reference>
<dbReference type="EMBL" id="CP101987">
    <property type="protein sequence ID" value="UUI71650.1"/>
    <property type="molecule type" value="Genomic_DNA"/>
</dbReference>
<keyword evidence="3" id="KW-0808">Transferase</keyword>
<feature type="region of interest" description="Disordered" evidence="1">
    <location>
        <begin position="1"/>
        <end position="23"/>
    </location>
</feature>
<protein>
    <submittedName>
        <fullName evidence="3">GNAT family N-acetyltransferase</fullName>
        <ecNumber evidence="3">2.3.1.-</ecNumber>
    </submittedName>
</protein>
<dbReference type="Pfam" id="PF00583">
    <property type="entry name" value="Acetyltransf_1"/>
    <property type="match status" value="1"/>
</dbReference>
<evidence type="ECO:0000259" key="2">
    <source>
        <dbReference type="PROSITE" id="PS51186"/>
    </source>
</evidence>
<proteinExistence type="predicted"/>
<dbReference type="PANTHER" id="PTHR42791:SF1">
    <property type="entry name" value="N-ACETYLTRANSFERASE DOMAIN-CONTAINING PROTEIN"/>
    <property type="match status" value="1"/>
</dbReference>
<keyword evidence="3" id="KW-0012">Acyltransferase</keyword>
<keyword evidence="4" id="KW-1185">Reference proteome</keyword>
<dbReference type="InterPro" id="IPR016181">
    <property type="entry name" value="Acyl_CoA_acyltransferase"/>
</dbReference>
<accession>A0ABY5KRD6</accession>